<name>A0A9P8TMT8_WICPI</name>
<dbReference type="InterPro" id="IPR035959">
    <property type="entry name" value="RutC-like_sf"/>
</dbReference>
<reference evidence="2" key="1">
    <citation type="journal article" date="2021" name="Open Biol.">
        <title>Shared evolutionary footprints suggest mitochondrial oxidative damage underlies multiple complex I losses in fungi.</title>
        <authorList>
            <person name="Schikora-Tamarit M.A."/>
            <person name="Marcet-Houben M."/>
            <person name="Nosek J."/>
            <person name="Gabaldon T."/>
        </authorList>
    </citation>
    <scope>NUCLEOTIDE SEQUENCE</scope>
    <source>
        <strain evidence="2">CBS2887</strain>
    </source>
</reference>
<reference evidence="2" key="2">
    <citation type="submission" date="2021-01" db="EMBL/GenBank/DDBJ databases">
        <authorList>
            <person name="Schikora-Tamarit M.A."/>
        </authorList>
    </citation>
    <scope>NUCLEOTIDE SEQUENCE</scope>
    <source>
        <strain evidence="2">CBS2887</strain>
    </source>
</reference>
<dbReference type="GO" id="GO:0019239">
    <property type="term" value="F:deaminase activity"/>
    <property type="evidence" value="ECO:0007669"/>
    <property type="project" value="TreeGrafter"/>
</dbReference>
<dbReference type="Gene3D" id="3.30.1330.40">
    <property type="entry name" value="RutC-like"/>
    <property type="match status" value="1"/>
</dbReference>
<dbReference type="AlphaFoldDB" id="A0A9P8TMT8"/>
<proteinExistence type="inferred from homology"/>
<dbReference type="PANTHER" id="PTHR11803">
    <property type="entry name" value="2-IMINOBUTANOATE/2-IMINOPROPANOATE DEAMINASE RIDA"/>
    <property type="match status" value="1"/>
</dbReference>
<evidence type="ECO:0000256" key="1">
    <source>
        <dbReference type="ARBA" id="ARBA00010552"/>
    </source>
</evidence>
<sequence length="126" mass="14047">MAQKVTWEEIGQKGFNNISPAYKSNGHIFTAGNVGLDPVTNELPEDVEQQTINALENLKNLLEKSGSSLDRVMKVLLFISDRASGPIVNKVYAKYFPHSPARTCVMVQFPDEAFKVELEAIAEYDE</sequence>
<gene>
    <name evidence="2" type="ORF">WICPIJ_004533</name>
</gene>
<dbReference type="EMBL" id="JAEUBG010002434">
    <property type="protein sequence ID" value="KAH3684500.1"/>
    <property type="molecule type" value="Genomic_DNA"/>
</dbReference>
<dbReference type="CDD" id="cd00448">
    <property type="entry name" value="YjgF_YER057c_UK114_family"/>
    <property type="match status" value="1"/>
</dbReference>
<dbReference type="Pfam" id="PF01042">
    <property type="entry name" value="Ribonuc_L-PSP"/>
    <property type="match status" value="1"/>
</dbReference>
<dbReference type="InterPro" id="IPR006175">
    <property type="entry name" value="YjgF/YER057c/UK114"/>
</dbReference>
<evidence type="ECO:0000313" key="3">
    <source>
        <dbReference type="Proteomes" id="UP000774326"/>
    </source>
</evidence>
<protein>
    <submittedName>
        <fullName evidence="2">Uncharacterized protein</fullName>
    </submittedName>
</protein>
<accession>A0A9P8TMT8</accession>
<comment type="similarity">
    <text evidence="1">Belongs to the RutC family.</text>
</comment>
<comment type="caution">
    <text evidence="2">The sequence shown here is derived from an EMBL/GenBank/DDBJ whole genome shotgun (WGS) entry which is preliminary data.</text>
</comment>
<dbReference type="PANTHER" id="PTHR11803:SF58">
    <property type="entry name" value="PROTEIN HMF1-RELATED"/>
    <property type="match status" value="1"/>
</dbReference>
<dbReference type="Proteomes" id="UP000774326">
    <property type="component" value="Unassembled WGS sequence"/>
</dbReference>
<organism evidence="2 3">
    <name type="scientific">Wickerhamomyces pijperi</name>
    <name type="common">Yeast</name>
    <name type="synonym">Pichia pijperi</name>
    <dbReference type="NCBI Taxonomy" id="599730"/>
    <lineage>
        <taxon>Eukaryota</taxon>
        <taxon>Fungi</taxon>
        <taxon>Dikarya</taxon>
        <taxon>Ascomycota</taxon>
        <taxon>Saccharomycotina</taxon>
        <taxon>Saccharomycetes</taxon>
        <taxon>Phaffomycetales</taxon>
        <taxon>Wickerhamomycetaceae</taxon>
        <taxon>Wickerhamomyces</taxon>
    </lineage>
</organism>
<evidence type="ECO:0000313" key="2">
    <source>
        <dbReference type="EMBL" id="KAH3684500.1"/>
    </source>
</evidence>
<dbReference type="GO" id="GO:0005829">
    <property type="term" value="C:cytosol"/>
    <property type="evidence" value="ECO:0007669"/>
    <property type="project" value="TreeGrafter"/>
</dbReference>
<keyword evidence="3" id="KW-1185">Reference proteome</keyword>
<dbReference type="OrthoDB" id="309640at2759"/>
<dbReference type="SUPFAM" id="SSF55298">
    <property type="entry name" value="YjgF-like"/>
    <property type="match status" value="1"/>
</dbReference>